<evidence type="ECO:0000256" key="2">
    <source>
        <dbReference type="ARBA" id="ARBA00008932"/>
    </source>
</evidence>
<evidence type="ECO:0000256" key="3">
    <source>
        <dbReference type="ARBA" id="ARBA00022692"/>
    </source>
</evidence>
<evidence type="ECO:0000256" key="4">
    <source>
        <dbReference type="ARBA" id="ARBA00022989"/>
    </source>
</evidence>
<feature type="region of interest" description="Disordered" evidence="6">
    <location>
        <begin position="174"/>
        <end position="305"/>
    </location>
</feature>
<dbReference type="PANTHER" id="PTHR10809">
    <property type="entry name" value="VESICLE-ASSOCIATED MEMBRANE PROTEIN-ASSOCIATED PROTEIN"/>
    <property type="match status" value="1"/>
</dbReference>
<comment type="similarity">
    <text evidence="2">Belongs to the VAMP-associated protein (VAP) (TC 9.B.17) family.</text>
</comment>
<dbReference type="PROSITE" id="PS50202">
    <property type="entry name" value="MSP"/>
    <property type="match status" value="2"/>
</dbReference>
<dbReference type="AlphaFoldDB" id="A0AAD5Q386"/>
<evidence type="ECO:0000313" key="8">
    <source>
        <dbReference type="EMBL" id="KAJ0394474.1"/>
    </source>
</evidence>
<organism evidence="8 9">
    <name type="scientific">Pythium insidiosum</name>
    <name type="common">Pythiosis disease agent</name>
    <dbReference type="NCBI Taxonomy" id="114742"/>
    <lineage>
        <taxon>Eukaryota</taxon>
        <taxon>Sar</taxon>
        <taxon>Stramenopiles</taxon>
        <taxon>Oomycota</taxon>
        <taxon>Peronosporomycetes</taxon>
        <taxon>Pythiales</taxon>
        <taxon>Pythiaceae</taxon>
        <taxon>Pythium</taxon>
    </lineage>
</organism>
<evidence type="ECO:0000313" key="9">
    <source>
        <dbReference type="Proteomes" id="UP001209570"/>
    </source>
</evidence>
<comment type="subcellular location">
    <subcellularLocation>
        <location evidence="1">Membrane</location>
        <topology evidence="1">Single-pass type IV membrane protein</topology>
    </subcellularLocation>
</comment>
<dbReference type="Pfam" id="PF00635">
    <property type="entry name" value="Motile_Sperm"/>
    <property type="match status" value="2"/>
</dbReference>
<gene>
    <name evidence="8" type="ORF">P43SY_007391</name>
</gene>
<name>A0AAD5Q386_PYTIN</name>
<dbReference type="GO" id="GO:0090158">
    <property type="term" value="P:endoplasmic reticulum membrane organization"/>
    <property type="evidence" value="ECO:0007669"/>
    <property type="project" value="TreeGrafter"/>
</dbReference>
<keyword evidence="9" id="KW-1185">Reference proteome</keyword>
<evidence type="ECO:0000256" key="5">
    <source>
        <dbReference type="ARBA" id="ARBA00023136"/>
    </source>
</evidence>
<dbReference type="Proteomes" id="UP001209570">
    <property type="component" value="Unassembled WGS sequence"/>
</dbReference>
<dbReference type="InterPro" id="IPR013783">
    <property type="entry name" value="Ig-like_fold"/>
</dbReference>
<evidence type="ECO:0000256" key="6">
    <source>
        <dbReference type="SAM" id="MobiDB-lite"/>
    </source>
</evidence>
<sequence>MISAAVGVNSSLMLEPAQTLAFPLEETVQGVRTCVMLTNISTRKHVVFKVRTTNADMFTVKPAQGVIAPGADVAVVITMVPTSCSRLLALPPMARRLIIERFLIQSVDRAEDMRGFNVDDLTEFWKRIPRELIMNKKLTCRFVDANAEDGALPRMPPIDRLQLDDAKQQEQLLARDVPSPPAKIKPRVAAAQRAVAPEQASPPQPLKKASNQPRSPAPQQMNNQLPSPPARAVGPRGNDLTMDDLEGSALYVSATPTPPIAPVTRQSQEDRQQQPLQNPRTSAISPREPRRQVQDHQPQHQQKPEGFEFESARDIDPQQFATMNSVNGSFFDAIGPDETAMEIREFRVHPAEYLTFAVAQTVSGRMDGSSYFFLTNKAHSSGLTFKVKTTNRTGYFVKPARGLIPPNSAQRIDVMLNHPEGEPFDSQQRELKDRFLIEVLFMEKKQFDDVMTMDDEVRRDQVLRLWRFADPSDRRQVMLNCQILEDRPVGADKSAQEARILLQKSQAHMATAAMARPNASSFNNRENVPLSPAPQQPWPAADNSVAQRQRPRSRPDAPRDRPPQKSAVEQYYS</sequence>
<feature type="compositionally biased region" description="Basic and acidic residues" evidence="6">
    <location>
        <begin position="553"/>
        <end position="563"/>
    </location>
</feature>
<dbReference type="PANTHER" id="PTHR10809:SF6">
    <property type="entry name" value="AT11025P-RELATED"/>
    <property type="match status" value="1"/>
</dbReference>
<keyword evidence="5" id="KW-0472">Membrane</keyword>
<evidence type="ECO:0000256" key="1">
    <source>
        <dbReference type="ARBA" id="ARBA00004211"/>
    </source>
</evidence>
<dbReference type="GO" id="GO:0005886">
    <property type="term" value="C:plasma membrane"/>
    <property type="evidence" value="ECO:0007669"/>
    <property type="project" value="TreeGrafter"/>
</dbReference>
<feature type="compositionally biased region" description="Basic and acidic residues" evidence="6">
    <location>
        <begin position="287"/>
        <end position="305"/>
    </location>
</feature>
<keyword evidence="3" id="KW-0812">Transmembrane</keyword>
<evidence type="ECO:0000259" key="7">
    <source>
        <dbReference type="PROSITE" id="PS50202"/>
    </source>
</evidence>
<dbReference type="GO" id="GO:0061817">
    <property type="term" value="P:endoplasmic reticulum-plasma membrane tethering"/>
    <property type="evidence" value="ECO:0007669"/>
    <property type="project" value="TreeGrafter"/>
</dbReference>
<feature type="compositionally biased region" description="Low complexity" evidence="6">
    <location>
        <begin position="187"/>
        <end position="199"/>
    </location>
</feature>
<dbReference type="InterPro" id="IPR008962">
    <property type="entry name" value="PapD-like_sf"/>
</dbReference>
<feature type="domain" description="MSP" evidence="7">
    <location>
        <begin position="11"/>
        <end position="143"/>
    </location>
</feature>
<dbReference type="InterPro" id="IPR000535">
    <property type="entry name" value="MSP_dom"/>
</dbReference>
<dbReference type="EMBL" id="JAKCXM010000408">
    <property type="protein sequence ID" value="KAJ0394474.1"/>
    <property type="molecule type" value="Genomic_DNA"/>
</dbReference>
<dbReference type="SUPFAM" id="SSF49354">
    <property type="entry name" value="PapD-like"/>
    <property type="match status" value="2"/>
</dbReference>
<comment type="caution">
    <text evidence="8">The sequence shown here is derived from an EMBL/GenBank/DDBJ whole genome shotgun (WGS) entry which is preliminary data.</text>
</comment>
<proteinExistence type="inferred from homology"/>
<feature type="region of interest" description="Disordered" evidence="6">
    <location>
        <begin position="520"/>
        <end position="573"/>
    </location>
</feature>
<feature type="domain" description="MSP" evidence="7">
    <location>
        <begin position="345"/>
        <end position="484"/>
    </location>
</feature>
<accession>A0AAD5Q386</accession>
<feature type="compositionally biased region" description="Polar residues" evidence="6">
    <location>
        <begin position="273"/>
        <end position="284"/>
    </location>
</feature>
<feature type="compositionally biased region" description="Polar residues" evidence="6">
    <location>
        <begin position="209"/>
        <end position="225"/>
    </location>
</feature>
<reference evidence="8" key="1">
    <citation type="submission" date="2021-12" db="EMBL/GenBank/DDBJ databases">
        <title>Prjna785345.</title>
        <authorList>
            <person name="Rujirawat T."/>
            <person name="Krajaejun T."/>
        </authorList>
    </citation>
    <scope>NUCLEOTIDE SEQUENCE</scope>
    <source>
        <strain evidence="8">Pi057C3</strain>
    </source>
</reference>
<dbReference type="Gene3D" id="2.60.40.10">
    <property type="entry name" value="Immunoglobulins"/>
    <property type="match status" value="2"/>
</dbReference>
<protein>
    <recommendedName>
        <fullName evidence="7">MSP domain-containing protein</fullName>
    </recommendedName>
</protein>
<dbReference type="GO" id="GO:0005789">
    <property type="term" value="C:endoplasmic reticulum membrane"/>
    <property type="evidence" value="ECO:0007669"/>
    <property type="project" value="InterPro"/>
</dbReference>
<keyword evidence="4" id="KW-1133">Transmembrane helix</keyword>
<dbReference type="InterPro" id="IPR016763">
    <property type="entry name" value="VAP"/>
</dbReference>